<protein>
    <submittedName>
        <fullName evidence="2">Uncharacterized protein</fullName>
    </submittedName>
</protein>
<reference evidence="2" key="1">
    <citation type="submission" date="2014-07" db="EMBL/GenBank/DDBJ databases">
        <authorList>
            <person name="Monot Marc"/>
        </authorList>
    </citation>
    <scope>NUCLEOTIDE SEQUENCE</scope>
    <source>
        <strain evidence="2">7032989</strain>
    </source>
</reference>
<gene>
    <name evidence="2" type="ORF">BN1095_590002</name>
    <name evidence="1" type="ORF">BN1096_740075</name>
</gene>
<accession>A0A069AZB3</accession>
<evidence type="ECO:0000313" key="1">
    <source>
        <dbReference type="EMBL" id="CDS89376.1"/>
    </source>
</evidence>
<evidence type="ECO:0000313" key="2">
    <source>
        <dbReference type="EMBL" id="CDT59282.1"/>
    </source>
</evidence>
<dbReference type="RefSeq" id="WP_003422110.1">
    <property type="nucleotide sequence ID" value="NZ_AP025558.1"/>
</dbReference>
<dbReference type="EMBL" id="LK932529">
    <property type="protein sequence ID" value="CDS89376.1"/>
    <property type="molecule type" value="Genomic_DNA"/>
</dbReference>
<proteinExistence type="predicted"/>
<dbReference type="GeneID" id="76379608"/>
<dbReference type="AlphaFoldDB" id="A0A069AZB3"/>
<organism evidence="2">
    <name type="scientific">Clostridioides difficile</name>
    <name type="common">Peptoclostridium difficile</name>
    <dbReference type="NCBI Taxonomy" id="1496"/>
    <lineage>
        <taxon>Bacteria</taxon>
        <taxon>Bacillati</taxon>
        <taxon>Bacillota</taxon>
        <taxon>Clostridia</taxon>
        <taxon>Peptostreptococcales</taxon>
        <taxon>Peptostreptococcaceae</taxon>
        <taxon>Clostridioides</taxon>
    </lineage>
</organism>
<sequence>MDNQQVSFEKKKLQRLERNLVPTSVGKWGVPNLWLGNDIVCA</sequence>
<name>A0A069AZB3_CLODI</name>
<dbReference type="EMBL" id="LK933282">
    <property type="protein sequence ID" value="CDT59282.1"/>
    <property type="molecule type" value="Genomic_DNA"/>
</dbReference>